<reference evidence="2 3" key="1">
    <citation type="journal article" date="2019" name="Sci. Rep.">
        <title>Comparative genomics of chytrid fungi reveal insights into the obligate biotrophic and pathogenic lifestyle of Synchytrium endobioticum.</title>
        <authorList>
            <person name="van de Vossenberg B.T.L.H."/>
            <person name="Warris S."/>
            <person name="Nguyen H.D.T."/>
            <person name="van Gent-Pelzer M.P.E."/>
            <person name="Joly D.L."/>
            <person name="van de Geest H.C."/>
            <person name="Bonants P.J.M."/>
            <person name="Smith D.S."/>
            <person name="Levesque C.A."/>
            <person name="van der Lee T.A.J."/>
        </authorList>
    </citation>
    <scope>NUCLEOTIDE SEQUENCE [LARGE SCALE GENOMIC DNA]</scope>
    <source>
        <strain evidence="2 3">CBS 675.73</strain>
    </source>
</reference>
<dbReference type="SUPFAM" id="SSF46689">
    <property type="entry name" value="Homeodomain-like"/>
    <property type="match status" value="1"/>
</dbReference>
<dbReference type="AlphaFoldDB" id="A0A507EKX4"/>
<dbReference type="OrthoDB" id="5598695at2759"/>
<keyword evidence="3" id="KW-1185">Reference proteome</keyword>
<evidence type="ECO:0000313" key="2">
    <source>
        <dbReference type="EMBL" id="TPX64035.1"/>
    </source>
</evidence>
<gene>
    <name evidence="2" type="ORF">CcCBS67573_g08523</name>
</gene>
<evidence type="ECO:0000256" key="1">
    <source>
        <dbReference type="SAM" id="MobiDB-lite"/>
    </source>
</evidence>
<organism evidence="2 3">
    <name type="scientific">Chytriomyces confervae</name>
    <dbReference type="NCBI Taxonomy" id="246404"/>
    <lineage>
        <taxon>Eukaryota</taxon>
        <taxon>Fungi</taxon>
        <taxon>Fungi incertae sedis</taxon>
        <taxon>Chytridiomycota</taxon>
        <taxon>Chytridiomycota incertae sedis</taxon>
        <taxon>Chytridiomycetes</taxon>
        <taxon>Chytridiales</taxon>
        <taxon>Chytriomycetaceae</taxon>
        <taxon>Chytriomyces</taxon>
    </lineage>
</organism>
<feature type="region of interest" description="Disordered" evidence="1">
    <location>
        <begin position="134"/>
        <end position="167"/>
    </location>
</feature>
<sequence>MSAISRASGTSRGEFALRQVRSFETVMCNVRSNARISLPSPNALAIADAGSLKRGRDAMASGDEVVAVKSEQVRLGRTEQMERMYLKMGTVSPFLAGAALAGKPKGQATQNCVGSYVATVAGLKLFPSSWSSTGTADSNAAQSEGPGGDASKQVVRPPGNAGENDKLRPLPFELISRELLADYTLCKQRGDPVTWKKTPVSFANCEGIELLADDEVEACNVLRVPLVDYLHVKHILLSARDKFETFTKRQAQKWYGIDVNKTGKIFDWFVSKNWLLLPPKGKDAPQAMVAVNAKPACHRR</sequence>
<proteinExistence type="predicted"/>
<dbReference type="Proteomes" id="UP000320333">
    <property type="component" value="Unassembled WGS sequence"/>
</dbReference>
<accession>A0A507EKX4</accession>
<dbReference type="Gene3D" id="1.10.10.10">
    <property type="entry name" value="Winged helix-like DNA-binding domain superfamily/Winged helix DNA-binding domain"/>
    <property type="match status" value="1"/>
</dbReference>
<dbReference type="InterPro" id="IPR036388">
    <property type="entry name" value="WH-like_DNA-bd_sf"/>
</dbReference>
<comment type="caution">
    <text evidence="2">The sequence shown here is derived from an EMBL/GenBank/DDBJ whole genome shotgun (WGS) entry which is preliminary data.</text>
</comment>
<evidence type="ECO:0008006" key="4">
    <source>
        <dbReference type="Google" id="ProtNLM"/>
    </source>
</evidence>
<name>A0A507EKX4_9FUNG</name>
<evidence type="ECO:0000313" key="3">
    <source>
        <dbReference type="Proteomes" id="UP000320333"/>
    </source>
</evidence>
<dbReference type="FunFam" id="1.10.10.10:FF:000087">
    <property type="entry name" value="Transcriptional adapter 2"/>
    <property type="match status" value="1"/>
</dbReference>
<dbReference type="InterPro" id="IPR009057">
    <property type="entry name" value="Homeodomain-like_sf"/>
</dbReference>
<dbReference type="EMBL" id="QEAP01000570">
    <property type="protein sequence ID" value="TPX64035.1"/>
    <property type="molecule type" value="Genomic_DNA"/>
</dbReference>
<protein>
    <recommendedName>
        <fullName evidence="4">SWIRM domain-containing protein</fullName>
    </recommendedName>
</protein>